<comment type="caution">
    <text evidence="4">The sequence shown here is derived from an EMBL/GenBank/DDBJ whole genome shotgun (WGS) entry which is preliminary data.</text>
</comment>
<feature type="compositionally biased region" description="Acidic residues" evidence="1">
    <location>
        <begin position="401"/>
        <end position="424"/>
    </location>
</feature>
<evidence type="ECO:0000256" key="1">
    <source>
        <dbReference type="SAM" id="MobiDB-lite"/>
    </source>
</evidence>
<feature type="compositionally biased region" description="Basic and acidic residues" evidence="1">
    <location>
        <begin position="324"/>
        <end position="343"/>
    </location>
</feature>
<dbReference type="InterPro" id="IPR005607">
    <property type="entry name" value="BSD_dom"/>
</dbReference>
<dbReference type="InterPro" id="IPR035925">
    <property type="entry name" value="BSD_dom_sf"/>
</dbReference>
<dbReference type="PANTHER" id="PTHR16019">
    <property type="entry name" value="SYNAPSE-ASSOCIATED PROTEIN"/>
    <property type="match status" value="1"/>
</dbReference>
<feature type="compositionally biased region" description="Acidic residues" evidence="1">
    <location>
        <begin position="272"/>
        <end position="287"/>
    </location>
</feature>
<reference evidence="5 6" key="1">
    <citation type="journal article" date="2020" name="bioRxiv">
        <title>Sequence and annotation of 42 cannabis genomes reveals extensive copy number variation in cannabinoid synthesis and pathogen resistance genes.</title>
        <authorList>
            <person name="Mckernan K.J."/>
            <person name="Helbert Y."/>
            <person name="Kane L.T."/>
            <person name="Ebling H."/>
            <person name="Zhang L."/>
            <person name="Liu B."/>
            <person name="Eaton Z."/>
            <person name="Mclaughlin S."/>
            <person name="Kingan S."/>
            <person name="Baybayan P."/>
            <person name="Concepcion G."/>
            <person name="Jordan M."/>
            <person name="Riva A."/>
            <person name="Barbazuk W."/>
            <person name="Harkins T."/>
        </authorList>
    </citation>
    <scope>NUCLEOTIDE SEQUENCE [LARGE SCALE GENOMIC DNA]</scope>
    <source>
        <strain evidence="5 6">cv. Jamaican Lion 4</strain>
        <strain evidence="3">Father</strain>
        <strain evidence="4">Mother</strain>
        <tissue evidence="4">Leaf</tissue>
    </source>
</reference>
<dbReference type="GO" id="GO:0005737">
    <property type="term" value="C:cytoplasm"/>
    <property type="evidence" value="ECO:0007669"/>
    <property type="project" value="TreeGrafter"/>
</dbReference>
<feature type="region of interest" description="Disordered" evidence="1">
    <location>
        <begin position="1"/>
        <end position="41"/>
    </location>
</feature>
<dbReference type="Gene3D" id="1.10.3970.10">
    <property type="entry name" value="BSD domain"/>
    <property type="match status" value="1"/>
</dbReference>
<feature type="compositionally biased region" description="Low complexity" evidence="1">
    <location>
        <begin position="10"/>
        <end position="19"/>
    </location>
</feature>
<name>A0A7J6EKL0_CANSA</name>
<dbReference type="Pfam" id="PF03909">
    <property type="entry name" value="BSD"/>
    <property type="match status" value="1"/>
</dbReference>
<dbReference type="PROSITE" id="PS50858">
    <property type="entry name" value="BSD"/>
    <property type="match status" value="1"/>
</dbReference>
<dbReference type="EMBL" id="JAATIQ010000376">
    <property type="protein sequence ID" value="KAF4358708.1"/>
    <property type="molecule type" value="Genomic_DNA"/>
</dbReference>
<dbReference type="SMART" id="SM00751">
    <property type="entry name" value="BSD"/>
    <property type="match status" value="1"/>
</dbReference>
<accession>A0A7J6EKL0</accession>
<dbReference type="AlphaFoldDB" id="A0A7J6EKL0"/>
<feature type="compositionally biased region" description="Acidic residues" evidence="1">
    <location>
        <begin position="363"/>
        <end position="374"/>
    </location>
</feature>
<protein>
    <recommendedName>
        <fullName evidence="2">BSD domain-containing protein</fullName>
    </recommendedName>
</protein>
<sequence length="424" mass="47859">MDFFKSVFADEPSSSSEPSSHPEDDHKYRHQSDADDSNDSNNAWSFGGLIKTLATKSESVIHNYRRDLEEFGSELKKETSVIREVASRAVKDLPTSFEVGASVAQESLESVGQAIDDIGTTVWKSTAEIITHGRDTLLAVDAADDDDVDSDYASDNNQQHRKSLDSRPYSRFEAQVRSIQSSIGTYLEEPEDLENYEEWKLSIMLDEKREEIDNLINENGDIGVIYRTIVPEKIESEIFWLRYFYKVHKLKEVEEARVNLVRRAISGEEEDLSWDFDDDEEEEEEEGEQKGNSSVKMADKGNDKVISSNSTIASGSDSGDNSEEGLKKDEKVGRVELVSESKTSDQSSDSCKESDVSIVSKPEEEEDIGWDEIEDIRSNDEFKPMGSSSRVDLQKRLCNAAEEDEDLSWDVEDDEDDDDEPTKS</sequence>
<feature type="compositionally biased region" description="Basic and acidic residues" evidence="1">
    <location>
        <begin position="20"/>
        <end position="33"/>
    </location>
</feature>
<dbReference type="Proteomes" id="UP000583929">
    <property type="component" value="Unassembled WGS sequence"/>
</dbReference>
<feature type="region of interest" description="Disordered" evidence="1">
    <location>
        <begin position="272"/>
        <end position="424"/>
    </location>
</feature>
<evidence type="ECO:0000259" key="2">
    <source>
        <dbReference type="PROSITE" id="PS50858"/>
    </source>
</evidence>
<dbReference type="EMBL" id="JAATIP010000220">
    <property type="protein sequence ID" value="KAF4358865.1"/>
    <property type="molecule type" value="Genomic_DNA"/>
</dbReference>
<dbReference type="SUPFAM" id="SSF140383">
    <property type="entry name" value="BSD domain-like"/>
    <property type="match status" value="1"/>
</dbReference>
<proteinExistence type="predicted"/>
<dbReference type="InterPro" id="IPR051494">
    <property type="entry name" value="BSD_domain-containing"/>
</dbReference>
<evidence type="ECO:0000313" key="3">
    <source>
        <dbReference type="EMBL" id="KAF4358708.1"/>
    </source>
</evidence>
<dbReference type="PANTHER" id="PTHR16019:SF24">
    <property type="entry name" value="BSD DOMAIN-CONTAINING PROTEIN"/>
    <property type="match status" value="1"/>
</dbReference>
<organism evidence="4 5">
    <name type="scientific">Cannabis sativa</name>
    <name type="common">Hemp</name>
    <name type="synonym">Marijuana</name>
    <dbReference type="NCBI Taxonomy" id="3483"/>
    <lineage>
        <taxon>Eukaryota</taxon>
        <taxon>Viridiplantae</taxon>
        <taxon>Streptophyta</taxon>
        <taxon>Embryophyta</taxon>
        <taxon>Tracheophyta</taxon>
        <taxon>Spermatophyta</taxon>
        <taxon>Magnoliopsida</taxon>
        <taxon>eudicotyledons</taxon>
        <taxon>Gunneridae</taxon>
        <taxon>Pentapetalae</taxon>
        <taxon>rosids</taxon>
        <taxon>fabids</taxon>
        <taxon>Rosales</taxon>
        <taxon>Cannabaceae</taxon>
        <taxon>Cannabis</taxon>
    </lineage>
</organism>
<gene>
    <name evidence="4" type="ORF">F8388_013669</name>
    <name evidence="3" type="ORF">G4B88_015059</name>
</gene>
<feature type="domain" description="BSD" evidence="2">
    <location>
        <begin position="199"/>
        <end position="251"/>
    </location>
</feature>
<evidence type="ECO:0000313" key="4">
    <source>
        <dbReference type="EMBL" id="KAF4358865.1"/>
    </source>
</evidence>
<evidence type="ECO:0000313" key="5">
    <source>
        <dbReference type="Proteomes" id="UP000525078"/>
    </source>
</evidence>
<evidence type="ECO:0000313" key="6">
    <source>
        <dbReference type="Proteomes" id="UP000583929"/>
    </source>
</evidence>
<keyword evidence="6" id="KW-1185">Reference proteome</keyword>
<dbReference type="Proteomes" id="UP000525078">
    <property type="component" value="Unassembled WGS sequence"/>
</dbReference>